<dbReference type="EMBL" id="JASCIQ010000009">
    <property type="protein sequence ID" value="MDI3404348.1"/>
    <property type="molecule type" value="Genomic_DNA"/>
</dbReference>
<feature type="compositionally biased region" description="Low complexity" evidence="1">
    <location>
        <begin position="1"/>
        <end position="18"/>
    </location>
</feature>
<keyword evidence="4" id="KW-1185">Reference proteome</keyword>
<keyword evidence="2" id="KW-0812">Transmembrane</keyword>
<gene>
    <name evidence="3" type="ORF">QIS96_11010</name>
</gene>
<feature type="region of interest" description="Disordered" evidence="1">
    <location>
        <begin position="1"/>
        <end position="35"/>
    </location>
</feature>
<feature type="compositionally biased region" description="Basic residues" evidence="1">
    <location>
        <begin position="107"/>
        <end position="116"/>
    </location>
</feature>
<sequence length="116" mass="11480">MPASRPAPQGTAATAAAPTPAPPPAPAPGRSSSSDVVGWAAFSCVLVPVVLVVYGTSLGGAVGAALGLVAVTGVCRILLRRSERSAASLLAEQNAKRREADGASGAHARRGDRRAA</sequence>
<dbReference type="Proteomes" id="UP001223978">
    <property type="component" value="Unassembled WGS sequence"/>
</dbReference>
<evidence type="ECO:0000313" key="4">
    <source>
        <dbReference type="Proteomes" id="UP001223978"/>
    </source>
</evidence>
<name>A0ABT6SA12_9ACTN</name>
<evidence type="ECO:0000256" key="2">
    <source>
        <dbReference type="SAM" id="Phobius"/>
    </source>
</evidence>
<comment type="caution">
    <text evidence="3">The sequence shown here is derived from an EMBL/GenBank/DDBJ whole genome shotgun (WGS) entry which is preliminary data.</text>
</comment>
<feature type="region of interest" description="Disordered" evidence="1">
    <location>
        <begin position="89"/>
        <end position="116"/>
    </location>
</feature>
<evidence type="ECO:0000256" key="1">
    <source>
        <dbReference type="SAM" id="MobiDB-lite"/>
    </source>
</evidence>
<accession>A0ABT6SA12</accession>
<organism evidence="3 4">
    <name type="scientific">Streptomyces cavernicola</name>
    <dbReference type="NCBI Taxonomy" id="3043613"/>
    <lineage>
        <taxon>Bacteria</taxon>
        <taxon>Bacillati</taxon>
        <taxon>Actinomycetota</taxon>
        <taxon>Actinomycetes</taxon>
        <taxon>Kitasatosporales</taxon>
        <taxon>Streptomycetaceae</taxon>
        <taxon>Streptomyces</taxon>
    </lineage>
</organism>
<keyword evidence="2" id="KW-1133">Transmembrane helix</keyword>
<protein>
    <submittedName>
        <fullName evidence="3">Uncharacterized protein</fullName>
    </submittedName>
</protein>
<reference evidence="3 4" key="1">
    <citation type="submission" date="2023-05" db="EMBL/GenBank/DDBJ databases">
        <title>Draft genome sequence of Streptomyces sp. B-S-A6 isolated from a cave soil in Thailand.</title>
        <authorList>
            <person name="Chamroensaksri N."/>
            <person name="Muangham S."/>
        </authorList>
    </citation>
    <scope>NUCLEOTIDE SEQUENCE [LARGE SCALE GENOMIC DNA]</scope>
    <source>
        <strain evidence="3 4">B-S-A6</strain>
    </source>
</reference>
<feature type="transmembrane region" description="Helical" evidence="2">
    <location>
        <begin position="60"/>
        <end position="79"/>
    </location>
</feature>
<evidence type="ECO:0000313" key="3">
    <source>
        <dbReference type="EMBL" id="MDI3404348.1"/>
    </source>
</evidence>
<proteinExistence type="predicted"/>
<keyword evidence="2" id="KW-0472">Membrane</keyword>